<dbReference type="EMBL" id="BSDE01000001">
    <property type="protein sequence ID" value="GLH71997.1"/>
    <property type="molecule type" value="Genomic_DNA"/>
</dbReference>
<dbReference type="RefSeq" id="WP_285569856.1">
    <property type="nucleotide sequence ID" value="NZ_BSDE01000001.1"/>
</dbReference>
<evidence type="ECO:0008006" key="4">
    <source>
        <dbReference type="Google" id="ProtNLM"/>
    </source>
</evidence>
<evidence type="ECO:0000256" key="1">
    <source>
        <dbReference type="SAM" id="SignalP"/>
    </source>
</evidence>
<sequence>MRRLAAIGFLFVSACFSFAQVAGIGPALPSPEVYLVGAIHNMHFDPHHHYALQDLQAQILALKPDLICGEITPEAFERPMEGYFPPEAAFLAAMAPRWKMRFVPVDWRMDSDLQQKAEAEEPEAISRRVAELDQAFVGGMSEFKGDSLYDYLHSPATLALIDEKFEKVIGDRTVADVAAGSWHERNRRIVDNGLRAAGTARRIVFVFGVSHLPQLVRQLKARGIEASIPPRRFTPGGPQKLPAEVLARWSKNLENLRAVRDGRLAVAEDDARKVRNSRRIQDLEQALQSTASARP</sequence>
<comment type="caution">
    <text evidence="2">The sequence shown here is derived from an EMBL/GenBank/DDBJ whole genome shotgun (WGS) entry which is preliminary data.</text>
</comment>
<accession>A0ABQ5QBB9</accession>
<protein>
    <recommendedName>
        <fullName evidence="4">Haem-binding uptake Tiki superfamily ChaN domain-containing protein</fullName>
    </recommendedName>
</protein>
<organism evidence="2 3">
    <name type="scientific">Geothrix limicola</name>
    <dbReference type="NCBI Taxonomy" id="2927978"/>
    <lineage>
        <taxon>Bacteria</taxon>
        <taxon>Pseudomonadati</taxon>
        <taxon>Acidobacteriota</taxon>
        <taxon>Holophagae</taxon>
        <taxon>Holophagales</taxon>
        <taxon>Holophagaceae</taxon>
        <taxon>Geothrix</taxon>
    </lineage>
</organism>
<reference evidence="2 3" key="1">
    <citation type="journal article" date="2023" name="Antonie Van Leeuwenhoek">
        <title>Mesoterricola silvestris gen. nov., sp. nov., Mesoterricola sediminis sp. nov., Geothrix oryzae sp. nov., Geothrix edaphica sp. nov., Geothrix rubra sp. nov., and Geothrix limicola sp. nov., six novel members of Acidobacteriota isolated from soils.</title>
        <authorList>
            <person name="Itoh H."/>
            <person name="Sugisawa Y."/>
            <person name="Mise K."/>
            <person name="Xu Z."/>
            <person name="Kuniyasu M."/>
            <person name="Ushijima N."/>
            <person name="Kawano K."/>
            <person name="Kobayashi E."/>
            <person name="Shiratori Y."/>
            <person name="Masuda Y."/>
            <person name="Senoo K."/>
        </authorList>
    </citation>
    <scope>NUCLEOTIDE SEQUENCE [LARGE SCALE GENOMIC DNA]</scope>
    <source>
        <strain evidence="2 3">Red804</strain>
    </source>
</reference>
<name>A0ABQ5QBB9_9BACT</name>
<gene>
    <name evidence="2" type="ORF">GETHLI_04990</name>
</gene>
<feature type="chain" id="PRO_5046970057" description="Haem-binding uptake Tiki superfamily ChaN domain-containing protein" evidence="1">
    <location>
        <begin position="20"/>
        <end position="295"/>
    </location>
</feature>
<keyword evidence="1" id="KW-0732">Signal</keyword>
<evidence type="ECO:0000313" key="2">
    <source>
        <dbReference type="EMBL" id="GLH71997.1"/>
    </source>
</evidence>
<dbReference type="Proteomes" id="UP001165069">
    <property type="component" value="Unassembled WGS sequence"/>
</dbReference>
<keyword evidence="3" id="KW-1185">Reference proteome</keyword>
<proteinExistence type="predicted"/>
<dbReference type="PROSITE" id="PS51257">
    <property type="entry name" value="PROKAR_LIPOPROTEIN"/>
    <property type="match status" value="1"/>
</dbReference>
<feature type="signal peptide" evidence="1">
    <location>
        <begin position="1"/>
        <end position="19"/>
    </location>
</feature>
<evidence type="ECO:0000313" key="3">
    <source>
        <dbReference type="Proteomes" id="UP001165069"/>
    </source>
</evidence>